<evidence type="ECO:0000313" key="1">
    <source>
        <dbReference type="EMBL" id="KKK96367.1"/>
    </source>
</evidence>
<dbReference type="EMBL" id="LAZR01046517">
    <property type="protein sequence ID" value="KKK96367.1"/>
    <property type="molecule type" value="Genomic_DNA"/>
</dbReference>
<sequence length="296" mass="30619">MIGTALGIGLAVASAAGSVASGALAARGAGKQARAAERAAEVGVAEQRRQFDITQQNFAPWLGAGTAAVQRLQFLLGLSGQPTAQPAVGGFRGGFDSPDLRDGDRFGRLARFADGDGFDPTRFGSAAAPGGGGLPGEDDPEFGSLMRDFGLEDFETDPGFEFRLQEGTKALERSAAARGQSFSGGTLKALTRYSQGVASDEFGRAYNRFQENRATRYNFLAGLSGTGQTTAAQLGDIGARTSSDIARTQIGGITSAAAARASGYSALGQSIGQGVNSGLNWLLLSRLAQEPEDRRV</sequence>
<gene>
    <name evidence="1" type="ORF">LCGC14_2663470</name>
</gene>
<dbReference type="AlphaFoldDB" id="A0A0F8ZR83"/>
<name>A0A0F8ZR83_9ZZZZ</name>
<proteinExistence type="predicted"/>
<protein>
    <submittedName>
        <fullName evidence="1">Uncharacterized protein</fullName>
    </submittedName>
</protein>
<comment type="caution">
    <text evidence="1">The sequence shown here is derived from an EMBL/GenBank/DDBJ whole genome shotgun (WGS) entry which is preliminary data.</text>
</comment>
<accession>A0A0F8ZR83</accession>
<reference evidence="1" key="1">
    <citation type="journal article" date="2015" name="Nature">
        <title>Complex archaea that bridge the gap between prokaryotes and eukaryotes.</title>
        <authorList>
            <person name="Spang A."/>
            <person name="Saw J.H."/>
            <person name="Jorgensen S.L."/>
            <person name="Zaremba-Niedzwiedzka K."/>
            <person name="Martijn J."/>
            <person name="Lind A.E."/>
            <person name="van Eijk R."/>
            <person name="Schleper C."/>
            <person name="Guy L."/>
            <person name="Ettema T.J."/>
        </authorList>
    </citation>
    <scope>NUCLEOTIDE SEQUENCE</scope>
</reference>
<organism evidence="1">
    <name type="scientific">marine sediment metagenome</name>
    <dbReference type="NCBI Taxonomy" id="412755"/>
    <lineage>
        <taxon>unclassified sequences</taxon>
        <taxon>metagenomes</taxon>
        <taxon>ecological metagenomes</taxon>
    </lineage>
</organism>